<dbReference type="PANTHER" id="PTHR31060">
    <property type="entry name" value="OSJNBA0011J08.25 PROTEIN-RELATED"/>
    <property type="match status" value="1"/>
</dbReference>
<evidence type="ECO:0000256" key="2">
    <source>
        <dbReference type="ARBA" id="ARBA00004906"/>
    </source>
</evidence>
<comment type="pathway">
    <text evidence="2">Protein modification; protein ubiquitination.</text>
</comment>
<evidence type="ECO:0000256" key="1">
    <source>
        <dbReference type="ARBA" id="ARBA00002668"/>
    </source>
</evidence>
<dbReference type="GO" id="GO:0016567">
    <property type="term" value="P:protein ubiquitination"/>
    <property type="evidence" value="ECO:0007669"/>
    <property type="project" value="UniProtKB-UniPathway"/>
</dbReference>
<keyword evidence="3" id="KW-0833">Ubl conjugation pathway</keyword>
<dbReference type="OrthoDB" id="778222at2759"/>
<dbReference type="InterPro" id="IPR038920">
    <property type="entry name" value="At3g05675-like"/>
</dbReference>
<gene>
    <name evidence="5" type="ORF">Taro_004515</name>
</gene>
<comment type="caution">
    <text evidence="5">The sequence shown here is derived from an EMBL/GenBank/DDBJ whole genome shotgun (WGS) entry which is preliminary data.</text>
</comment>
<dbReference type="UniPathway" id="UPA00143"/>
<dbReference type="Pfam" id="PF25553">
    <property type="entry name" value="BTB-POZ_ANK-like"/>
    <property type="match status" value="1"/>
</dbReference>
<keyword evidence="6" id="KW-1185">Reference proteome</keyword>
<dbReference type="Proteomes" id="UP000652761">
    <property type="component" value="Unassembled WGS sequence"/>
</dbReference>
<sequence length="491" mass="54118">MAVHFCNRFAPSHAREYSPQEPGGSFFRLWGSHGYTPKIVRITAHSAAINRTDRRGERGTAMAGRGLQLTTPEYVSVMRPSHLLNSLLVSSTNVAAKMLVAVASSSTVATRDGERWKAMDHLRYLTMITLWLTIWMLRILTDFFPTFGVFPSFRVDAPHGLLLGEASGGFSPAQARALVLRGGASGSSGAGTSTTRAVGRALCHVLSLLSDIPVTSRKYDFVLSAAERILDENEADGDASLQEINRQALSSTFGRTCDRLRRSLQASHESDRAFATWPARVLQLLPLGSLLASYYQSLLCLLPAAEVGRGEGQQRLLPAGTGGDAGPARRRDCVEAEKLAQELLWTANKMRTCGALDEAVVWWSFATDLASLSLTAHPRVQGPIVKISVLLLRALARREAEAPREVRFRTLALWLPLLCYAGNGTSCPVLTAPEKRDMEGVLEELIEGLPWEDQELILSNWMEDFALSMFDWPNLQSCYDQWCRSSRKLLL</sequence>
<dbReference type="InterPro" id="IPR058039">
    <property type="entry name" value="At3g05675-like_ankyrin"/>
</dbReference>
<accession>A0A843TRY2</accession>
<name>A0A843TRY2_COLES</name>
<evidence type="ECO:0000313" key="5">
    <source>
        <dbReference type="EMBL" id="MQL72210.1"/>
    </source>
</evidence>
<dbReference type="PANTHER" id="PTHR31060:SF31">
    <property type="entry name" value="BTB_POZ DOMAIN PROTEIN"/>
    <property type="match status" value="1"/>
</dbReference>
<evidence type="ECO:0000313" key="6">
    <source>
        <dbReference type="Proteomes" id="UP000652761"/>
    </source>
</evidence>
<evidence type="ECO:0000256" key="3">
    <source>
        <dbReference type="ARBA" id="ARBA00022786"/>
    </source>
</evidence>
<feature type="domain" description="At3g05675-like ankyrin-like" evidence="4">
    <location>
        <begin position="356"/>
        <end position="486"/>
    </location>
</feature>
<evidence type="ECO:0000259" key="4">
    <source>
        <dbReference type="Pfam" id="PF25553"/>
    </source>
</evidence>
<organism evidence="5 6">
    <name type="scientific">Colocasia esculenta</name>
    <name type="common">Wild taro</name>
    <name type="synonym">Arum esculentum</name>
    <dbReference type="NCBI Taxonomy" id="4460"/>
    <lineage>
        <taxon>Eukaryota</taxon>
        <taxon>Viridiplantae</taxon>
        <taxon>Streptophyta</taxon>
        <taxon>Embryophyta</taxon>
        <taxon>Tracheophyta</taxon>
        <taxon>Spermatophyta</taxon>
        <taxon>Magnoliopsida</taxon>
        <taxon>Liliopsida</taxon>
        <taxon>Araceae</taxon>
        <taxon>Aroideae</taxon>
        <taxon>Colocasieae</taxon>
        <taxon>Colocasia</taxon>
    </lineage>
</organism>
<dbReference type="AlphaFoldDB" id="A0A843TRY2"/>
<dbReference type="EMBL" id="NMUH01000123">
    <property type="protein sequence ID" value="MQL72210.1"/>
    <property type="molecule type" value="Genomic_DNA"/>
</dbReference>
<reference evidence="5" key="1">
    <citation type="submission" date="2017-07" db="EMBL/GenBank/DDBJ databases">
        <title>Taro Niue Genome Assembly and Annotation.</title>
        <authorList>
            <person name="Atibalentja N."/>
            <person name="Keating K."/>
            <person name="Fields C.J."/>
        </authorList>
    </citation>
    <scope>NUCLEOTIDE SEQUENCE</scope>
    <source>
        <strain evidence="5">Niue_2</strain>
        <tissue evidence="5">Leaf</tissue>
    </source>
</reference>
<comment type="function">
    <text evidence="1">May act as a substrate-specific adapter of an E3 ubiquitin-protein ligase complex (CUL3-RBX1-BTB) which mediates the ubiquitination and subsequent proteasomal degradation of target proteins.</text>
</comment>
<protein>
    <recommendedName>
        <fullName evidence="4">At3g05675-like ankyrin-like domain-containing protein</fullName>
    </recommendedName>
</protein>
<proteinExistence type="predicted"/>